<name>A0ABS5YT43_9ACTN</name>
<feature type="transmembrane region" description="Helical" evidence="6">
    <location>
        <begin position="59"/>
        <end position="82"/>
    </location>
</feature>
<feature type="domain" description="ABC transmembrane type-2" evidence="7">
    <location>
        <begin position="20"/>
        <end position="246"/>
    </location>
</feature>
<comment type="caution">
    <text evidence="8">The sequence shown here is derived from an EMBL/GenBank/DDBJ whole genome shotgun (WGS) entry which is preliminary data.</text>
</comment>
<dbReference type="Pfam" id="PF01061">
    <property type="entry name" value="ABC2_membrane"/>
    <property type="match status" value="1"/>
</dbReference>
<feature type="transmembrane region" description="Helical" evidence="6">
    <location>
        <begin position="222"/>
        <end position="240"/>
    </location>
</feature>
<evidence type="ECO:0000256" key="2">
    <source>
        <dbReference type="ARBA" id="ARBA00022692"/>
    </source>
</evidence>
<keyword evidence="9" id="KW-1185">Reference proteome</keyword>
<dbReference type="PIRSF" id="PIRSF006648">
    <property type="entry name" value="DrrB"/>
    <property type="match status" value="1"/>
</dbReference>
<evidence type="ECO:0000256" key="4">
    <source>
        <dbReference type="ARBA" id="ARBA00023136"/>
    </source>
</evidence>
<evidence type="ECO:0000256" key="3">
    <source>
        <dbReference type="ARBA" id="ARBA00022989"/>
    </source>
</evidence>
<evidence type="ECO:0000256" key="5">
    <source>
        <dbReference type="ARBA" id="ARBA00023251"/>
    </source>
</evidence>
<keyword evidence="2 6" id="KW-0812">Transmembrane</keyword>
<proteinExistence type="inferred from homology"/>
<keyword evidence="4 6" id="KW-0472">Membrane</keyword>
<dbReference type="InterPro" id="IPR047817">
    <property type="entry name" value="ABC2_TM_bact-type"/>
</dbReference>
<reference evidence="8 9" key="1">
    <citation type="submission" date="2021-06" db="EMBL/GenBank/DDBJ databases">
        <title>Actinoplanes lichenicola sp. nov., and Actinoplanes ovalisporus sp. nov., isolated from lichen in Thailand.</title>
        <authorList>
            <person name="Saeng-In P."/>
            <person name="Kanchanasin P."/>
            <person name="Yuki M."/>
            <person name="Kudo T."/>
            <person name="Ohkuma M."/>
            <person name="Phongsopitanun W."/>
            <person name="Tanasupawat S."/>
        </authorList>
    </citation>
    <scope>NUCLEOTIDE SEQUENCE [LARGE SCALE GENOMIC DNA]</scope>
    <source>
        <strain evidence="8 9">NBRC 110975</strain>
    </source>
</reference>
<comment type="similarity">
    <text evidence="6">Belongs to the ABC-2 integral membrane protein family.</text>
</comment>
<evidence type="ECO:0000313" key="8">
    <source>
        <dbReference type="EMBL" id="MBU2666617.1"/>
    </source>
</evidence>
<dbReference type="Proteomes" id="UP001519654">
    <property type="component" value="Unassembled WGS sequence"/>
</dbReference>
<dbReference type="InterPro" id="IPR013525">
    <property type="entry name" value="ABC2_TM"/>
</dbReference>
<protein>
    <recommendedName>
        <fullName evidence="6">Transport permease protein</fullName>
    </recommendedName>
</protein>
<evidence type="ECO:0000313" key="9">
    <source>
        <dbReference type="Proteomes" id="UP001519654"/>
    </source>
</evidence>
<dbReference type="InterPro" id="IPR052902">
    <property type="entry name" value="ABC-2_transporter"/>
</dbReference>
<evidence type="ECO:0000256" key="1">
    <source>
        <dbReference type="ARBA" id="ARBA00004141"/>
    </source>
</evidence>
<organism evidence="8 9">
    <name type="scientific">Paractinoplanes bogorensis</name>
    <dbReference type="NCBI Taxonomy" id="1610840"/>
    <lineage>
        <taxon>Bacteria</taxon>
        <taxon>Bacillati</taxon>
        <taxon>Actinomycetota</taxon>
        <taxon>Actinomycetes</taxon>
        <taxon>Micromonosporales</taxon>
        <taxon>Micromonosporaceae</taxon>
        <taxon>Paractinoplanes</taxon>
    </lineage>
</organism>
<keyword evidence="3 6" id="KW-1133">Transmembrane helix</keyword>
<feature type="transmembrane region" description="Helical" evidence="6">
    <location>
        <begin position="20"/>
        <end position="39"/>
    </location>
</feature>
<dbReference type="PROSITE" id="PS51012">
    <property type="entry name" value="ABC_TM2"/>
    <property type="match status" value="1"/>
</dbReference>
<dbReference type="EMBL" id="JAHKKG010000007">
    <property type="protein sequence ID" value="MBU2666617.1"/>
    <property type="molecule type" value="Genomic_DNA"/>
</dbReference>
<dbReference type="RefSeq" id="WP_215790318.1">
    <property type="nucleotide sequence ID" value="NZ_JAHKKG010000007.1"/>
</dbReference>
<feature type="transmembrane region" description="Helical" evidence="6">
    <location>
        <begin position="168"/>
        <end position="186"/>
    </location>
</feature>
<comment type="subcellular location">
    <subcellularLocation>
        <location evidence="6">Cell membrane</location>
        <topology evidence="6">Multi-pass membrane protein</topology>
    </subcellularLocation>
    <subcellularLocation>
        <location evidence="1">Membrane</location>
        <topology evidence="1">Multi-pass membrane protein</topology>
    </subcellularLocation>
</comment>
<keyword evidence="6" id="KW-0813">Transport</keyword>
<accession>A0ABS5YT43</accession>
<evidence type="ECO:0000259" key="7">
    <source>
        <dbReference type="PROSITE" id="PS51012"/>
    </source>
</evidence>
<dbReference type="PANTHER" id="PTHR43027">
    <property type="entry name" value="DOXORUBICIN RESISTANCE ABC TRANSPORTER PERMEASE PROTEIN DRRC-RELATED"/>
    <property type="match status" value="1"/>
</dbReference>
<sequence length="246" mass="26398">MRIFAKLTLTEIRLFLREPVAAFFVLVFPTLLVIILGSIPSFREPSADIGGRRVIDLYVSIAVVLTLAMVAIQVAPAVLATYRERGVLRRLATTPVSPLKMLGAQLAMNGIAAVVSTTLVLAVGRIVFDVRLAQQFAGFVLAFLLTLAGTLAIGLFVAAVVPSGKTGNAIGTVLFFPLMFFAGLWTPREVMPEILQRIADFTPLGAGQRALSEAMTGSWPNLLSATVLVGYLAVFGFAAVRSFRWS</sequence>
<keyword evidence="6" id="KW-1003">Cell membrane</keyword>
<feature type="transmembrane region" description="Helical" evidence="6">
    <location>
        <begin position="136"/>
        <end position="161"/>
    </location>
</feature>
<feature type="transmembrane region" description="Helical" evidence="6">
    <location>
        <begin position="102"/>
        <end position="124"/>
    </location>
</feature>
<keyword evidence="5" id="KW-0046">Antibiotic resistance</keyword>
<gene>
    <name evidence="8" type="ORF">KOI35_24210</name>
</gene>
<dbReference type="InterPro" id="IPR000412">
    <property type="entry name" value="ABC_2_transport"/>
</dbReference>
<evidence type="ECO:0000256" key="6">
    <source>
        <dbReference type="RuleBase" id="RU361157"/>
    </source>
</evidence>
<dbReference type="PANTHER" id="PTHR43027:SF2">
    <property type="entry name" value="TRANSPORT PERMEASE PROTEIN"/>
    <property type="match status" value="1"/>
</dbReference>